<evidence type="ECO:0000256" key="1">
    <source>
        <dbReference type="ARBA" id="ARBA00004651"/>
    </source>
</evidence>
<proteinExistence type="inferred from homology"/>
<evidence type="ECO:0000256" key="8">
    <source>
        <dbReference type="ARBA" id="ARBA00023224"/>
    </source>
</evidence>
<keyword evidence="6 10" id="KW-1133">Transmembrane helix</keyword>
<dbReference type="InParanoid" id="A0A6P8PW88"/>
<evidence type="ECO:0000256" key="6">
    <source>
        <dbReference type="ARBA" id="ARBA00022989"/>
    </source>
</evidence>
<keyword evidence="9" id="KW-0297">G-protein coupled receptor</keyword>
<keyword evidence="4 9" id="KW-0812">Transmembrane</keyword>
<feature type="domain" description="G-protein coupled receptors family 1 profile" evidence="11">
    <location>
        <begin position="42"/>
        <end position="291"/>
    </location>
</feature>
<keyword evidence="7 10" id="KW-0472">Membrane</keyword>
<organism evidence="12 13">
    <name type="scientific">Geotrypetes seraphini</name>
    <name type="common">Gaboon caecilian</name>
    <name type="synonym">Caecilia seraphini</name>
    <dbReference type="NCBI Taxonomy" id="260995"/>
    <lineage>
        <taxon>Eukaryota</taxon>
        <taxon>Metazoa</taxon>
        <taxon>Chordata</taxon>
        <taxon>Craniata</taxon>
        <taxon>Vertebrata</taxon>
        <taxon>Euteleostomi</taxon>
        <taxon>Amphibia</taxon>
        <taxon>Gymnophiona</taxon>
        <taxon>Geotrypetes</taxon>
    </lineage>
</organism>
<evidence type="ECO:0000256" key="2">
    <source>
        <dbReference type="ARBA" id="ARBA00022475"/>
    </source>
</evidence>
<evidence type="ECO:0000256" key="7">
    <source>
        <dbReference type="ARBA" id="ARBA00023136"/>
    </source>
</evidence>
<feature type="transmembrane region" description="Helical" evidence="10">
    <location>
        <begin position="205"/>
        <end position="227"/>
    </location>
</feature>
<dbReference type="RefSeq" id="XP_033779078.1">
    <property type="nucleotide sequence ID" value="XM_033923187.1"/>
</dbReference>
<dbReference type="PANTHER" id="PTHR26453">
    <property type="entry name" value="OLFACTORY RECEPTOR"/>
    <property type="match status" value="1"/>
</dbReference>
<dbReference type="InterPro" id="IPR000725">
    <property type="entry name" value="Olfact_rcpt"/>
</dbReference>
<dbReference type="InterPro" id="IPR000276">
    <property type="entry name" value="GPCR_Rhodpsn"/>
</dbReference>
<comment type="similarity">
    <text evidence="9">Belongs to the G-protein coupled receptor 1 family.</text>
</comment>
<dbReference type="Proteomes" id="UP000515159">
    <property type="component" value="Chromosome 16"/>
</dbReference>
<feature type="transmembrane region" description="Helical" evidence="10">
    <location>
        <begin position="239"/>
        <end position="262"/>
    </location>
</feature>
<dbReference type="GO" id="GO:0004984">
    <property type="term" value="F:olfactory receptor activity"/>
    <property type="evidence" value="ECO:0007669"/>
    <property type="project" value="InterPro"/>
</dbReference>
<reference evidence="13" key="1">
    <citation type="submission" date="2025-08" db="UniProtKB">
        <authorList>
            <consortium name="RefSeq"/>
        </authorList>
    </citation>
    <scope>IDENTIFICATION</scope>
</reference>
<dbReference type="PRINTS" id="PR00245">
    <property type="entry name" value="OLFACTORYR"/>
</dbReference>
<dbReference type="InterPro" id="IPR017452">
    <property type="entry name" value="GPCR_Rhodpsn_7TM"/>
</dbReference>
<sequence length="315" mass="34946">MAFENQTSVVNFSFLGFSDLSLSLQLLLFVVFLNVYAAALLGNILIIALTLMCSALQTPMYFFLRNLSFLEICYTTVTVPKMLFDLLVEGRSISFRGCITQLYFFIFLGASECYCLTVMAFDRYVAVCNPLHYSIIVNGKLCIQLSAGACTGAMLLALGQAFLVSSLKYCSNRRISHFFCDVPVMVRLACGDKHVAETGVSVHSLFVGIIPFFLILTSYIPILSAILRISSTEGRSKAFSTCTSHLVSVVLFYSTGVFAYVLPKIRFASGSERLLALMYAVMIPMLNPLIYSLRNKDMKGALRKTISKKLFSEQS</sequence>
<dbReference type="PROSITE" id="PS00237">
    <property type="entry name" value="G_PROTEIN_RECEP_F1_1"/>
    <property type="match status" value="1"/>
</dbReference>
<keyword evidence="8 9" id="KW-0807">Transducer</keyword>
<gene>
    <name evidence="13" type="primary">LOC117349596</name>
</gene>
<dbReference type="GeneID" id="117349596"/>
<name>A0A6P8PW88_GEOSA</name>
<dbReference type="PRINTS" id="PR00237">
    <property type="entry name" value="GPCRRHODOPSN"/>
</dbReference>
<dbReference type="OrthoDB" id="9891871at2759"/>
<dbReference type="Gene3D" id="1.20.1070.10">
    <property type="entry name" value="Rhodopsin 7-helix transmembrane proteins"/>
    <property type="match status" value="1"/>
</dbReference>
<evidence type="ECO:0000256" key="4">
    <source>
        <dbReference type="ARBA" id="ARBA00022692"/>
    </source>
</evidence>
<keyword evidence="3 10" id="KW-0716">Sensory transduction</keyword>
<dbReference type="GO" id="GO:0004930">
    <property type="term" value="F:G protein-coupled receptor activity"/>
    <property type="evidence" value="ECO:0007669"/>
    <property type="project" value="UniProtKB-KW"/>
</dbReference>
<evidence type="ECO:0000313" key="13">
    <source>
        <dbReference type="RefSeq" id="XP_033779078.1"/>
    </source>
</evidence>
<comment type="subcellular location">
    <subcellularLocation>
        <location evidence="1 10">Cell membrane</location>
        <topology evidence="1 10">Multi-pass membrane protein</topology>
    </subcellularLocation>
</comment>
<feature type="transmembrane region" description="Helical" evidence="10">
    <location>
        <begin position="141"/>
        <end position="163"/>
    </location>
</feature>
<keyword evidence="9" id="KW-0675">Receptor</keyword>
<dbReference type="PROSITE" id="PS50262">
    <property type="entry name" value="G_PROTEIN_RECEP_F1_2"/>
    <property type="match status" value="1"/>
</dbReference>
<evidence type="ECO:0000259" key="11">
    <source>
        <dbReference type="PROSITE" id="PS50262"/>
    </source>
</evidence>
<keyword evidence="12" id="KW-1185">Reference proteome</keyword>
<feature type="transmembrane region" description="Helical" evidence="10">
    <location>
        <begin position="26"/>
        <end position="51"/>
    </location>
</feature>
<evidence type="ECO:0000256" key="3">
    <source>
        <dbReference type="ARBA" id="ARBA00022606"/>
    </source>
</evidence>
<evidence type="ECO:0000313" key="12">
    <source>
        <dbReference type="Proteomes" id="UP000515159"/>
    </source>
</evidence>
<dbReference type="SUPFAM" id="SSF81321">
    <property type="entry name" value="Family A G protein-coupled receptor-like"/>
    <property type="match status" value="1"/>
</dbReference>
<feature type="transmembrane region" description="Helical" evidence="10">
    <location>
        <begin position="102"/>
        <end position="121"/>
    </location>
</feature>
<dbReference type="GO" id="GO:0005886">
    <property type="term" value="C:plasma membrane"/>
    <property type="evidence" value="ECO:0007669"/>
    <property type="project" value="UniProtKB-SubCell"/>
</dbReference>
<dbReference type="Pfam" id="PF13853">
    <property type="entry name" value="7tm_4"/>
    <property type="match status" value="1"/>
</dbReference>
<keyword evidence="2 10" id="KW-1003">Cell membrane</keyword>
<feature type="transmembrane region" description="Helical" evidence="10">
    <location>
        <begin position="274"/>
        <end position="293"/>
    </location>
</feature>
<dbReference type="AlphaFoldDB" id="A0A6P8PW88"/>
<dbReference type="CDD" id="cd15225">
    <property type="entry name" value="7tmA_OR10A-like"/>
    <property type="match status" value="1"/>
</dbReference>
<accession>A0A6P8PW88</accession>
<evidence type="ECO:0000256" key="9">
    <source>
        <dbReference type="RuleBase" id="RU000688"/>
    </source>
</evidence>
<keyword evidence="5 10" id="KW-0552">Olfaction</keyword>
<dbReference type="FunFam" id="1.20.1070.10:FF:000001">
    <property type="entry name" value="Olfactory receptor"/>
    <property type="match status" value="1"/>
</dbReference>
<evidence type="ECO:0000256" key="10">
    <source>
        <dbReference type="RuleBase" id="RU363047"/>
    </source>
</evidence>
<feature type="transmembrane region" description="Helical" evidence="10">
    <location>
        <begin position="63"/>
        <end position="82"/>
    </location>
</feature>
<evidence type="ECO:0000256" key="5">
    <source>
        <dbReference type="ARBA" id="ARBA00022725"/>
    </source>
</evidence>
<dbReference type="KEGG" id="gsh:117349596"/>
<protein>
    <recommendedName>
        <fullName evidence="10">Olfactory receptor</fullName>
    </recommendedName>
</protein>